<keyword evidence="5" id="KW-1185">Reference proteome</keyword>
<dbReference type="SUPFAM" id="SSF54001">
    <property type="entry name" value="Cysteine proteinases"/>
    <property type="match status" value="1"/>
</dbReference>
<keyword evidence="2" id="KW-1133">Transmembrane helix</keyword>
<dbReference type="InterPro" id="IPR038765">
    <property type="entry name" value="Papain-like_cys_pep_sf"/>
</dbReference>
<feature type="transmembrane region" description="Helical" evidence="2">
    <location>
        <begin position="139"/>
        <end position="158"/>
    </location>
</feature>
<feature type="transmembrane region" description="Helical" evidence="2">
    <location>
        <begin position="7"/>
        <end position="24"/>
    </location>
</feature>
<feature type="transmembrane region" description="Helical" evidence="2">
    <location>
        <begin position="164"/>
        <end position="184"/>
    </location>
</feature>
<dbReference type="RefSeq" id="WP_382348914.1">
    <property type="nucleotide sequence ID" value="NZ_JBHSMC010000003.1"/>
</dbReference>
<sequence>MINQQKIYLFVLYFCGFLLLWEWLRPLTDITNTGQVHYFVIFIALSLIINVLPLYSSVRTGTKIVFILYFLYNMFAGEHSSFIAWSIYLIEDVIFNIGLLFSLDVVNITDLFRTVLFFILLWIMTYLLRYWLTVRKKIFVFYSMTVIYIAVIDTFTIYNAEWAIVRIVMIGFILLGILFFQRLLEKENIRNRYSLLAQWTVPLALMILISTFIGYVSPKAGPIWPDPVPFLKSNADNVMPRNNGGVSKIGYGSDDTNLGGPFIGDDSVVFEVWTQQGRTSGPAGHYWKVETKDTYTGKGWTTSVEAVPDLDVGVGTEFRLPFDIPIETERQRRAHFEMKLLYPHIIYPYGVMGVDGDISNVKMITALEKFIPFSAENEIVSPSEYAVSYETPQYSLQELRNTTSIFYSLPNGVNEELVNEFLEGYTQLPDTLPERVRDLALELTKDHHNWYDKAKAIEAYFKNGEFTYDQEKAAVPGKNQDYVDQFLFETQVGYCDNFSTSMVTLLRAVDIPARWVKGYTSGHLIDTVADSTLFEVTNNETHSWVEVFFPSQGWVPFEPTIGFTNFSSIVDENAVPEEPTEEEPVTQPTEPTTPEPTEPETPTETNNEPETEVKTSFWETMKTFFTKNWIVLVGCFIVLLLLGVWAYWKRSKWMPYILVRKYKRKHNSDTLVHAYGDLLKQLKRIGLEREIGQTLRDYSSNIDSYFHTDEMSKLTEQYERAIYRGDNSQDNWESTSELWENLIKRTTG</sequence>
<reference evidence="5" key="1">
    <citation type="journal article" date="2019" name="Int. J. Syst. Evol. Microbiol.">
        <title>The Global Catalogue of Microorganisms (GCM) 10K type strain sequencing project: providing services to taxonomists for standard genome sequencing and annotation.</title>
        <authorList>
            <consortium name="The Broad Institute Genomics Platform"/>
            <consortium name="The Broad Institute Genome Sequencing Center for Infectious Disease"/>
            <person name="Wu L."/>
            <person name="Ma J."/>
        </authorList>
    </citation>
    <scope>NUCLEOTIDE SEQUENCE [LARGE SCALE GENOMIC DNA]</scope>
    <source>
        <strain evidence="5">CGMCC 1.12237</strain>
    </source>
</reference>
<dbReference type="PANTHER" id="PTHR42736:SF1">
    <property type="entry name" value="PROTEIN-GLUTAMINE GAMMA-GLUTAMYLTRANSFERASE"/>
    <property type="match status" value="1"/>
</dbReference>
<protein>
    <submittedName>
        <fullName evidence="4">DUF3488 and DUF4129 domain-containing transglutaminase family protein</fullName>
    </submittedName>
</protein>
<dbReference type="InterPro" id="IPR025403">
    <property type="entry name" value="TgpA-like_C"/>
</dbReference>
<dbReference type="EMBL" id="JBHSMC010000003">
    <property type="protein sequence ID" value="MFC5464278.1"/>
    <property type="molecule type" value="Genomic_DNA"/>
</dbReference>
<comment type="caution">
    <text evidence="4">The sequence shown here is derived from an EMBL/GenBank/DDBJ whole genome shotgun (WGS) entry which is preliminary data.</text>
</comment>
<feature type="transmembrane region" description="Helical" evidence="2">
    <location>
        <begin position="111"/>
        <end position="132"/>
    </location>
</feature>
<feature type="transmembrane region" description="Helical" evidence="2">
    <location>
        <begin position="67"/>
        <end position="91"/>
    </location>
</feature>
<keyword evidence="2" id="KW-0472">Membrane</keyword>
<dbReference type="InterPro" id="IPR052901">
    <property type="entry name" value="Bact_TGase-like"/>
</dbReference>
<gene>
    <name evidence="4" type="ORF">ACFPM4_05830</name>
</gene>
<keyword evidence="2" id="KW-0812">Transmembrane</keyword>
<dbReference type="Proteomes" id="UP001596147">
    <property type="component" value="Unassembled WGS sequence"/>
</dbReference>
<evidence type="ECO:0000313" key="5">
    <source>
        <dbReference type="Proteomes" id="UP001596147"/>
    </source>
</evidence>
<feature type="transmembrane region" description="Helical" evidence="2">
    <location>
        <begin position="196"/>
        <end position="216"/>
    </location>
</feature>
<feature type="transmembrane region" description="Helical" evidence="2">
    <location>
        <begin position="629"/>
        <end position="648"/>
    </location>
</feature>
<dbReference type="InterPro" id="IPR002931">
    <property type="entry name" value="Transglutaminase-like"/>
</dbReference>
<feature type="compositionally biased region" description="Acidic residues" evidence="1">
    <location>
        <begin position="575"/>
        <end position="584"/>
    </location>
</feature>
<dbReference type="Pfam" id="PF13559">
    <property type="entry name" value="DUF4129"/>
    <property type="match status" value="1"/>
</dbReference>
<dbReference type="Pfam" id="PF01841">
    <property type="entry name" value="Transglut_core"/>
    <property type="match status" value="1"/>
</dbReference>
<feature type="domain" description="Transglutaminase-like" evidence="3">
    <location>
        <begin position="487"/>
        <end position="561"/>
    </location>
</feature>
<evidence type="ECO:0000256" key="1">
    <source>
        <dbReference type="SAM" id="MobiDB-lite"/>
    </source>
</evidence>
<proteinExistence type="predicted"/>
<organism evidence="4 5">
    <name type="scientific">Lederbergia graminis</name>
    <dbReference type="NCBI Taxonomy" id="735518"/>
    <lineage>
        <taxon>Bacteria</taxon>
        <taxon>Bacillati</taxon>
        <taxon>Bacillota</taxon>
        <taxon>Bacilli</taxon>
        <taxon>Bacillales</taxon>
        <taxon>Bacillaceae</taxon>
        <taxon>Lederbergia</taxon>
    </lineage>
</organism>
<evidence type="ECO:0000259" key="3">
    <source>
        <dbReference type="SMART" id="SM00460"/>
    </source>
</evidence>
<evidence type="ECO:0000256" key="2">
    <source>
        <dbReference type="SAM" id="Phobius"/>
    </source>
</evidence>
<name>A0ABW0LEH0_9BACI</name>
<feature type="transmembrane region" description="Helical" evidence="2">
    <location>
        <begin position="36"/>
        <end position="55"/>
    </location>
</feature>
<feature type="region of interest" description="Disordered" evidence="1">
    <location>
        <begin position="575"/>
        <end position="612"/>
    </location>
</feature>
<accession>A0ABW0LEH0</accession>
<dbReference type="Gene3D" id="3.10.620.30">
    <property type="match status" value="1"/>
</dbReference>
<evidence type="ECO:0000313" key="4">
    <source>
        <dbReference type="EMBL" id="MFC5464278.1"/>
    </source>
</evidence>
<dbReference type="SMART" id="SM00460">
    <property type="entry name" value="TGc"/>
    <property type="match status" value="1"/>
</dbReference>
<dbReference type="PANTHER" id="PTHR42736">
    <property type="entry name" value="PROTEIN-GLUTAMINE GAMMA-GLUTAMYLTRANSFERASE"/>
    <property type="match status" value="1"/>
</dbReference>